<dbReference type="EMBL" id="CP000626">
    <property type="protein sequence ID" value="ABQ18415.1"/>
    <property type="molecule type" value="Genomic_DNA"/>
</dbReference>
<dbReference type="KEGG" id="vco:VC0395_1017"/>
<evidence type="ECO:0000313" key="2">
    <source>
        <dbReference type="Proteomes" id="UP000000249"/>
    </source>
</evidence>
<dbReference type="AlphaFoldDB" id="A0A0H3ADT8"/>
<organism evidence="1 2">
    <name type="scientific">Vibrio cholerae serotype O1 (strain ATCC 39541 / Classical Ogawa 395 / O395)</name>
    <dbReference type="NCBI Taxonomy" id="345073"/>
    <lineage>
        <taxon>Bacteria</taxon>
        <taxon>Pseudomonadati</taxon>
        <taxon>Pseudomonadota</taxon>
        <taxon>Gammaproteobacteria</taxon>
        <taxon>Vibrionales</taxon>
        <taxon>Vibrionaceae</taxon>
        <taxon>Vibrio</taxon>
    </lineage>
</organism>
<gene>
    <name evidence="1" type="ordered locus">VC0395_1017</name>
</gene>
<dbReference type="PATRIC" id="fig|345073.21.peg.3008"/>
<dbReference type="KEGG" id="vcr:VC395_A0249"/>
<evidence type="ECO:0008006" key="3">
    <source>
        <dbReference type="Google" id="ProtNLM"/>
    </source>
</evidence>
<protein>
    <recommendedName>
        <fullName evidence="3">Sugar ABC transporter ATPase</fullName>
    </recommendedName>
</protein>
<dbReference type="Proteomes" id="UP000000249">
    <property type="component" value="Chromosome 2"/>
</dbReference>
<accession>A0A0H3ADT8</accession>
<dbReference type="PANTHER" id="PTHR35271">
    <property type="entry name" value="ABC TRANSPORTER, SUBSTRATE-BINDING LIPOPROTEIN-RELATED"/>
    <property type="match status" value="1"/>
</dbReference>
<sequence length="349" mass="39620">MLKGMSSQWHLPPQVVWVLKRGGSHMRWWMVIVWLLSGQAWAANVLVIQSYHSGYAWDAAYTKGLKEGINAQHQLHFFEMDTKRIPAREYSVAADRAFQAYQQLKPDLVVLGDDNALYYLLPKLYNEPISIVFLGINSNPRELLDEYSGIAQVTGILEQPLFVKNMAEIGRLLPKEKRRVLVLFDSGNTSKIALDYMQDQHKLIKENLGIEADIRSIKSEQEWKHAVEYANQEGFGAIVVGLYQTLVNIDGLHAAPENIVSWTNEHSQLPLFGFWDFSIGKGKAAGGVVLFGLEQGEMAAELVTRILDKQELAKYIPIQINRQGRGVYQPEEFARWGLTPPKDWTPIDE</sequence>
<reference evidence="1 2" key="1">
    <citation type="submission" date="2007-03" db="EMBL/GenBank/DDBJ databases">
        <authorList>
            <person name="Heidelberg J."/>
        </authorList>
    </citation>
    <scope>NUCLEOTIDE SEQUENCE [LARGE SCALE GENOMIC DNA]</scope>
    <source>
        <strain evidence="2">ATCC 39541 / Classical Ogawa 395 / O395</strain>
    </source>
</reference>
<dbReference type="Gene3D" id="3.40.50.2300">
    <property type="match status" value="2"/>
</dbReference>
<dbReference type="eggNOG" id="COG2984">
    <property type="taxonomic scope" value="Bacteria"/>
</dbReference>
<evidence type="ECO:0000313" key="1">
    <source>
        <dbReference type="EMBL" id="ABQ18415.1"/>
    </source>
</evidence>
<dbReference type="PANTHER" id="PTHR35271:SF1">
    <property type="entry name" value="ABC TRANSPORTER, SUBSTRATE-BINDING LIPOPROTEIN"/>
    <property type="match status" value="1"/>
</dbReference>
<name>A0A0H3ADT8_VIBC3</name>
<dbReference type="InterPro" id="IPR007487">
    <property type="entry name" value="ABC_transpt-TYRBP-like"/>
</dbReference>
<dbReference type="OrthoDB" id="1550623at2"/>
<proteinExistence type="predicted"/>